<evidence type="ECO:0000256" key="1">
    <source>
        <dbReference type="ARBA" id="ARBA00022723"/>
    </source>
</evidence>
<dbReference type="AlphaFoldDB" id="A0A8H4W968"/>
<feature type="compositionally biased region" description="Polar residues" evidence="5">
    <location>
        <begin position="738"/>
        <end position="750"/>
    </location>
</feature>
<dbReference type="InterPro" id="IPR006035">
    <property type="entry name" value="Ureohydrolase"/>
</dbReference>
<feature type="chain" id="PRO_5034963229" description="Carboxylesterase type B domain-containing protein" evidence="6">
    <location>
        <begin position="19"/>
        <end position="750"/>
    </location>
</feature>
<sequence>MLSQLFLLLALSYSAVSGDNPDELVSQKVLGNPEKPLNFIQSSIYGRKTGVLAHQEPDTLPPAYRNRDFDEDIVYAGLGTFAHLDYTQCTKSENTRTFDIGVVGHPFDLGVSYRPGARFGPNGARQGARRFDPAWGWDMDHGGVNPLRDWAKVTDCGDIENTPFDKLVAIQELEQGMKAINRLQPKNESAADAVRLITIGGALPILRALHSTWGRVAVLHFDSHLDTWDPKQLGGGVSKYSDINHGTMLHIAHEEGLLSNNSNMHLGSRCALFDRHFDLDNDLRCGFSYIRARELDKLGVDKVIERIIKTVGDEFVYLSVDIDVLDPAFAPATGTIEPGGLKIVGSDVVEFTPIYDNAAETTGIAVAQIVYEILHWMPSGSAIAVCFLQLTIAAPAEKRASIPIVTLQSATVVGSSALRVDSFKGIPYAQPPIGNLRLKPPQPISTNLGTITATGVPRACPQTLTSLNTTALPNDIITLIGDSSFFQAATDTGEDCLTINVQRPSSTAANSSLPVVFWIFGGAFDSGKASHLRFSLGSFGFLPGAEILKDGSANLSLQWVADNIAAFGGDPSKVTLWESNPLFRGAIIDSGAIAPADPIDGTKGQDIYNRVVSAAGCSGSSDTFSCLRSLPYEQYLHATHNVPGVFDYQSVALSYLPRPDSTLLTASPDILAKNGQYASVPFMIGDQEDEGTLFSLVTNNITTNQLVDYLSTYYFYDATHTQIEQPVATCPEDPSAESPFNTGSFNEIYP</sequence>
<dbReference type="Gene3D" id="3.40.800.10">
    <property type="entry name" value="Ureohydrolase domain"/>
    <property type="match status" value="1"/>
</dbReference>
<dbReference type="InterPro" id="IPR020855">
    <property type="entry name" value="Ureohydrolase_Mn_BS"/>
</dbReference>
<feature type="domain" description="Carboxylesterase type B" evidence="7">
    <location>
        <begin position="403"/>
        <end position="714"/>
    </location>
</feature>
<dbReference type="PANTHER" id="PTHR11358">
    <property type="entry name" value="ARGINASE/AGMATINASE"/>
    <property type="match status" value="1"/>
</dbReference>
<evidence type="ECO:0000259" key="7">
    <source>
        <dbReference type="Pfam" id="PF00135"/>
    </source>
</evidence>
<dbReference type="SUPFAM" id="SSF53474">
    <property type="entry name" value="alpha/beta-Hydrolases"/>
    <property type="match status" value="1"/>
</dbReference>
<dbReference type="OrthoDB" id="288726at2759"/>
<protein>
    <recommendedName>
        <fullName evidence="7">Carboxylesterase type B domain-containing protein</fullName>
    </recommendedName>
</protein>
<evidence type="ECO:0000256" key="4">
    <source>
        <dbReference type="RuleBase" id="RU003684"/>
    </source>
</evidence>
<dbReference type="EMBL" id="JAAMPI010000117">
    <property type="protein sequence ID" value="KAF4635474.1"/>
    <property type="molecule type" value="Genomic_DNA"/>
</dbReference>
<feature type="signal peptide" evidence="6">
    <location>
        <begin position="1"/>
        <end position="18"/>
    </location>
</feature>
<evidence type="ECO:0000256" key="5">
    <source>
        <dbReference type="SAM" id="MobiDB-lite"/>
    </source>
</evidence>
<organism evidence="8 9">
    <name type="scientific">Cudoniella acicularis</name>
    <dbReference type="NCBI Taxonomy" id="354080"/>
    <lineage>
        <taxon>Eukaryota</taxon>
        <taxon>Fungi</taxon>
        <taxon>Dikarya</taxon>
        <taxon>Ascomycota</taxon>
        <taxon>Pezizomycotina</taxon>
        <taxon>Leotiomycetes</taxon>
        <taxon>Helotiales</taxon>
        <taxon>Tricladiaceae</taxon>
        <taxon>Cudoniella</taxon>
    </lineage>
</organism>
<keyword evidence="9" id="KW-1185">Reference proteome</keyword>
<keyword evidence="2 4" id="KW-0378">Hydrolase</keyword>
<dbReference type="PROSITE" id="PS01053">
    <property type="entry name" value="ARGINASE_1"/>
    <property type="match status" value="1"/>
</dbReference>
<gene>
    <name evidence="8" type="ORF">G7Y89_g2613</name>
</gene>
<accession>A0A8H4W968</accession>
<reference evidence="8 9" key="1">
    <citation type="submission" date="2020-03" db="EMBL/GenBank/DDBJ databases">
        <title>Draft Genome Sequence of Cudoniella acicularis.</title>
        <authorList>
            <person name="Buettner E."/>
            <person name="Kellner H."/>
        </authorList>
    </citation>
    <scope>NUCLEOTIDE SEQUENCE [LARGE SCALE GENOMIC DNA]</scope>
    <source>
        <strain evidence="8 9">DSM 108380</strain>
    </source>
</reference>
<dbReference type="Pfam" id="PF00135">
    <property type="entry name" value="COesterase"/>
    <property type="match status" value="1"/>
</dbReference>
<dbReference type="Gene3D" id="3.40.50.1820">
    <property type="entry name" value="alpha/beta hydrolase"/>
    <property type="match status" value="1"/>
</dbReference>
<dbReference type="InterPro" id="IPR023696">
    <property type="entry name" value="Ureohydrolase_dom_sf"/>
</dbReference>
<keyword evidence="6" id="KW-0732">Signal</keyword>
<name>A0A8H4W968_9HELO</name>
<evidence type="ECO:0000256" key="2">
    <source>
        <dbReference type="ARBA" id="ARBA00022801"/>
    </source>
</evidence>
<dbReference type="PROSITE" id="PS51409">
    <property type="entry name" value="ARGINASE_2"/>
    <property type="match status" value="1"/>
</dbReference>
<evidence type="ECO:0000256" key="3">
    <source>
        <dbReference type="PROSITE-ProRule" id="PRU00742"/>
    </source>
</evidence>
<comment type="similarity">
    <text evidence="3 4">Belongs to the arginase family.</text>
</comment>
<keyword evidence="1" id="KW-0479">Metal-binding</keyword>
<dbReference type="GO" id="GO:0008783">
    <property type="term" value="F:agmatinase activity"/>
    <property type="evidence" value="ECO:0007669"/>
    <property type="project" value="TreeGrafter"/>
</dbReference>
<dbReference type="SUPFAM" id="SSF52768">
    <property type="entry name" value="Arginase/deacetylase"/>
    <property type="match status" value="1"/>
</dbReference>
<dbReference type="GO" id="GO:0033389">
    <property type="term" value="P:putrescine biosynthetic process from arginine, via agmatine"/>
    <property type="evidence" value="ECO:0007669"/>
    <property type="project" value="TreeGrafter"/>
</dbReference>
<dbReference type="InterPro" id="IPR029058">
    <property type="entry name" value="AB_hydrolase_fold"/>
</dbReference>
<feature type="region of interest" description="Disordered" evidence="5">
    <location>
        <begin position="730"/>
        <end position="750"/>
    </location>
</feature>
<evidence type="ECO:0000313" key="9">
    <source>
        <dbReference type="Proteomes" id="UP000566819"/>
    </source>
</evidence>
<evidence type="ECO:0000256" key="6">
    <source>
        <dbReference type="SAM" id="SignalP"/>
    </source>
</evidence>
<evidence type="ECO:0000313" key="8">
    <source>
        <dbReference type="EMBL" id="KAF4635474.1"/>
    </source>
</evidence>
<dbReference type="PANTHER" id="PTHR11358:SF30">
    <property type="entry name" value="AGMATINASE 1-RELATED"/>
    <property type="match status" value="1"/>
</dbReference>
<comment type="caution">
    <text evidence="8">The sequence shown here is derived from an EMBL/GenBank/DDBJ whole genome shotgun (WGS) entry which is preliminary data.</text>
</comment>
<dbReference type="Proteomes" id="UP000566819">
    <property type="component" value="Unassembled WGS sequence"/>
</dbReference>
<dbReference type="GO" id="GO:0046872">
    <property type="term" value="F:metal ion binding"/>
    <property type="evidence" value="ECO:0007669"/>
    <property type="project" value="UniProtKB-KW"/>
</dbReference>
<dbReference type="InterPro" id="IPR002018">
    <property type="entry name" value="CarbesteraseB"/>
</dbReference>
<proteinExistence type="inferred from homology"/>
<dbReference type="Pfam" id="PF00491">
    <property type="entry name" value="Arginase"/>
    <property type="match status" value="1"/>
</dbReference>